<dbReference type="Proteomes" id="UP001307849">
    <property type="component" value="Unassembled WGS sequence"/>
</dbReference>
<sequence length="150" mass="16312">MPFGSLPRYLKSAWARNCLGVANYNLDASSGAGYSQYSTEAQGLIASPGEKVNSTPPTLVKHMFCWLRPLSVTTLGFRGSGHPMIQHHGPRGVKFEYAISQWSLRPLLPLQIVAGGVGVKKMGSYSTLIPGEFRLAGTVVGLHDRYTTFK</sequence>
<dbReference type="AlphaFoldDB" id="A0AAN8NBK5"/>
<evidence type="ECO:0000313" key="2">
    <source>
        <dbReference type="Proteomes" id="UP001307849"/>
    </source>
</evidence>
<name>A0AAN8NBK5_9PEZI</name>
<evidence type="ECO:0000313" key="1">
    <source>
        <dbReference type="EMBL" id="KAK6498105.1"/>
    </source>
</evidence>
<comment type="caution">
    <text evidence="1">The sequence shown here is derived from an EMBL/GenBank/DDBJ whole genome shotgun (WGS) entry which is preliminary data.</text>
</comment>
<organism evidence="1 2">
    <name type="scientific">Arthrobotrys conoides</name>
    <dbReference type="NCBI Taxonomy" id="74498"/>
    <lineage>
        <taxon>Eukaryota</taxon>
        <taxon>Fungi</taxon>
        <taxon>Dikarya</taxon>
        <taxon>Ascomycota</taxon>
        <taxon>Pezizomycotina</taxon>
        <taxon>Orbiliomycetes</taxon>
        <taxon>Orbiliales</taxon>
        <taxon>Orbiliaceae</taxon>
        <taxon>Arthrobotrys</taxon>
    </lineage>
</organism>
<accession>A0AAN8NBK5</accession>
<proteinExistence type="predicted"/>
<dbReference type="EMBL" id="JAVHJM010000014">
    <property type="protein sequence ID" value="KAK6498105.1"/>
    <property type="molecule type" value="Genomic_DNA"/>
</dbReference>
<keyword evidence="2" id="KW-1185">Reference proteome</keyword>
<protein>
    <submittedName>
        <fullName evidence="1">Uncharacterized protein</fullName>
    </submittedName>
</protein>
<gene>
    <name evidence="1" type="ORF">TWF506_004346</name>
</gene>
<reference evidence="1 2" key="1">
    <citation type="submission" date="2019-10" db="EMBL/GenBank/DDBJ databases">
        <authorList>
            <person name="Palmer J.M."/>
        </authorList>
    </citation>
    <scope>NUCLEOTIDE SEQUENCE [LARGE SCALE GENOMIC DNA]</scope>
    <source>
        <strain evidence="1 2">TWF506</strain>
    </source>
</reference>